<gene>
    <name evidence="1" type="ORF">FA727_06190</name>
</gene>
<comment type="caution">
    <text evidence="1">The sequence shown here is derived from an EMBL/GenBank/DDBJ whole genome shotgun (WGS) entry which is preliminary data.</text>
</comment>
<accession>A0A4U1D9G2</accession>
<evidence type="ECO:0000313" key="1">
    <source>
        <dbReference type="EMBL" id="TKC19132.1"/>
    </source>
</evidence>
<evidence type="ECO:0000313" key="2">
    <source>
        <dbReference type="Proteomes" id="UP000307756"/>
    </source>
</evidence>
<organism evidence="1 2">
    <name type="scientific">Robertmurraya kyonggiensis</name>
    <dbReference type="NCBI Taxonomy" id="1037680"/>
    <lineage>
        <taxon>Bacteria</taxon>
        <taxon>Bacillati</taxon>
        <taxon>Bacillota</taxon>
        <taxon>Bacilli</taxon>
        <taxon>Bacillales</taxon>
        <taxon>Bacillaceae</taxon>
        <taxon>Robertmurraya</taxon>
    </lineage>
</organism>
<name>A0A4U1D9G2_9BACI</name>
<dbReference type="EMBL" id="SWBM01000001">
    <property type="protein sequence ID" value="TKC19132.1"/>
    <property type="molecule type" value="Genomic_DNA"/>
</dbReference>
<sequence>MYTLAQALEKRGFLIKQEEDYIVFSHGNTPEERYQLEELLIDLNIPVQWEENKIYEQEPLIKSEKLEKLIWYPARNHEAGGGNGWYSWRYFSRREHGPKINTFVLETGVALLTKALSTAGIVTISSCDGHGKRAPLIAFSGKHNAAWFQLIFQQQFHDTVFNYKWYLKNTDMDTIDFTAKKIDVDWDLEKILEDTLQIARYLLQESSNLSETKRKLFRSNYKTRRKMVKEMIFEELFRWMEERYKSLEFDLNI</sequence>
<dbReference type="OrthoDB" id="2962932at2"/>
<keyword evidence="2" id="KW-1185">Reference proteome</keyword>
<dbReference type="Proteomes" id="UP000307756">
    <property type="component" value="Unassembled WGS sequence"/>
</dbReference>
<reference evidence="1 2" key="1">
    <citation type="journal article" date="2011" name="J. Microbiol.">
        <title>Bacillus kyonggiensis sp. nov., isolated from soil of a lettuce field.</title>
        <authorList>
            <person name="Dong K."/>
            <person name="Lee S."/>
        </authorList>
    </citation>
    <scope>NUCLEOTIDE SEQUENCE [LARGE SCALE GENOMIC DNA]</scope>
    <source>
        <strain evidence="1 2">NB22</strain>
    </source>
</reference>
<dbReference type="AlphaFoldDB" id="A0A4U1D9G2"/>
<proteinExistence type="predicted"/>
<protein>
    <submittedName>
        <fullName evidence="1">Uncharacterized protein</fullName>
    </submittedName>
</protein>
<dbReference type="RefSeq" id="WP_136829978.1">
    <property type="nucleotide sequence ID" value="NZ_SWBM01000001.1"/>
</dbReference>